<sequence>MPPYSAIKDDWSDYDDESDVEIYEPEQKRVVPSFPAEDYLDGTPDEHRPDHDVEDKVRQPMDESLEQASSDESVDLVGQRRWGPGRVIWYESVANPDPDPEWRSYVEEQRELAGIDLALQREQDRLREEEAYEEYIAQERLDKQEEQEEREARKQEQRERDERLDLWYARLPPEHEDDGSQHSLQSKPQDGLPAKTEEWIELSGSDEETPNVQDIDRNLVSSAKGLSQSYDGKVYSITRRNVPVLEIRVRGTKVMRRKEDSWLNAGQILRVAGLTDHDRMKAIRALRAAIPGEFETINGGNPLYQGTWVPYESGRELARQFGVEQILLPLLEYEYGSYAVGEAGQPSRKGSANDGRDSGGKQRRQKDVFDQQTTEDGKEQAPNLRVVKASQYEWSSSSDSDSEDVLTAADPVRVHSRSSIPILVSDIPHPTQPRTDMNSKRKRHSEPLYPSGSRSPKKPKRIRSKPTPSQSPKTTTPMPDYTQFSARSISRTIRDAVSYLDVSDVNSRLRYDGAGGTFNSNLNPSRGKDDQTELSKWFDRRDAADYMGVHRAVAKAKAKIPMYQLSPQIAHQTKMIERRKVLDQRFVEGKSSGYFMSQLIDLANQSGVSDRAILGLLLQDRAARDIVLNVFANTVDVDDSGNLSVSNDRTAGNLEADLHDAKEWDFDHDGPF</sequence>
<gene>
    <name evidence="7" type="primary">SWI6_1</name>
    <name evidence="7" type="ORF">LTR25_000686</name>
</gene>
<protein>
    <submittedName>
        <fullName evidence="7">Transcriptional regulator swi6</fullName>
    </submittedName>
</protein>
<evidence type="ECO:0000256" key="2">
    <source>
        <dbReference type="ARBA" id="ARBA00022969"/>
    </source>
</evidence>
<dbReference type="InterPro" id="IPR018004">
    <property type="entry name" value="KilA/APSES_HTH"/>
</dbReference>
<dbReference type="PANTHER" id="PTHR43828:SF3">
    <property type="entry name" value="CHROMO DOMAIN-CONTAINING PROTEIN"/>
    <property type="match status" value="1"/>
</dbReference>
<name>A0AAV9QM05_9PEZI</name>
<dbReference type="Proteomes" id="UP001345827">
    <property type="component" value="Unassembled WGS sequence"/>
</dbReference>
<feature type="region of interest" description="Disordered" evidence="5">
    <location>
        <begin position="137"/>
        <end position="159"/>
    </location>
</feature>
<evidence type="ECO:0000256" key="5">
    <source>
        <dbReference type="SAM" id="MobiDB-lite"/>
    </source>
</evidence>
<dbReference type="AlphaFoldDB" id="A0AAV9QM05"/>
<feature type="region of interest" description="Disordered" evidence="5">
    <location>
        <begin position="420"/>
        <end position="481"/>
    </location>
</feature>
<evidence type="ECO:0000256" key="3">
    <source>
        <dbReference type="ARBA" id="ARBA00023043"/>
    </source>
</evidence>
<feature type="compositionally biased region" description="Basic residues" evidence="5">
    <location>
        <begin position="455"/>
        <end position="464"/>
    </location>
</feature>
<reference evidence="7 8" key="1">
    <citation type="submission" date="2023-06" db="EMBL/GenBank/DDBJ databases">
        <title>Black Yeasts Isolated from many extreme environments.</title>
        <authorList>
            <person name="Coleine C."/>
            <person name="Stajich J.E."/>
            <person name="Selbmann L."/>
        </authorList>
    </citation>
    <scope>NUCLEOTIDE SEQUENCE [LARGE SCALE GENOMIC DNA]</scope>
    <source>
        <strain evidence="7 8">CCFEE 5887</strain>
    </source>
</reference>
<evidence type="ECO:0000313" key="7">
    <source>
        <dbReference type="EMBL" id="KAK5545678.1"/>
    </source>
</evidence>
<dbReference type="SMART" id="SM01252">
    <property type="entry name" value="KilA-N"/>
    <property type="match status" value="1"/>
</dbReference>
<dbReference type="GO" id="GO:0033309">
    <property type="term" value="C:SBF transcription complex"/>
    <property type="evidence" value="ECO:0007669"/>
    <property type="project" value="TreeGrafter"/>
</dbReference>
<dbReference type="GO" id="GO:0030907">
    <property type="term" value="C:MBF transcription complex"/>
    <property type="evidence" value="ECO:0007669"/>
    <property type="project" value="TreeGrafter"/>
</dbReference>
<dbReference type="GO" id="GO:0048315">
    <property type="term" value="P:conidium formation"/>
    <property type="evidence" value="ECO:0007669"/>
    <property type="project" value="UniProtKB-KW"/>
</dbReference>
<dbReference type="PROSITE" id="PS51299">
    <property type="entry name" value="HTH_APSES"/>
    <property type="match status" value="1"/>
</dbReference>
<proteinExistence type="predicted"/>
<dbReference type="EMBL" id="JAXLQG010000001">
    <property type="protein sequence ID" value="KAK5545678.1"/>
    <property type="molecule type" value="Genomic_DNA"/>
</dbReference>
<dbReference type="InterPro" id="IPR003163">
    <property type="entry name" value="Tscrpt_reg_HTH_APSES-type"/>
</dbReference>
<dbReference type="GO" id="GO:0003677">
    <property type="term" value="F:DNA binding"/>
    <property type="evidence" value="ECO:0007669"/>
    <property type="project" value="InterPro"/>
</dbReference>
<keyword evidence="8" id="KW-1185">Reference proteome</keyword>
<feature type="region of interest" description="Disordered" evidence="5">
    <location>
        <begin position="172"/>
        <end position="194"/>
    </location>
</feature>
<dbReference type="Gene3D" id="3.10.260.10">
    <property type="entry name" value="Transcription regulator HTH, APSES-type DNA-binding domain"/>
    <property type="match status" value="1"/>
</dbReference>
<feature type="compositionally biased region" description="Basic and acidic residues" evidence="5">
    <location>
        <begin position="354"/>
        <end position="379"/>
    </location>
</feature>
<feature type="domain" description="HTH APSES-type" evidence="6">
    <location>
        <begin position="234"/>
        <end position="342"/>
    </location>
</feature>
<keyword evidence="4" id="KW-0183">Conidiation</keyword>
<organism evidence="7 8">
    <name type="scientific">Vermiconidia calcicola</name>
    <dbReference type="NCBI Taxonomy" id="1690605"/>
    <lineage>
        <taxon>Eukaryota</taxon>
        <taxon>Fungi</taxon>
        <taxon>Dikarya</taxon>
        <taxon>Ascomycota</taxon>
        <taxon>Pezizomycotina</taxon>
        <taxon>Dothideomycetes</taxon>
        <taxon>Dothideomycetidae</taxon>
        <taxon>Mycosphaerellales</taxon>
        <taxon>Extremaceae</taxon>
        <taxon>Vermiconidia</taxon>
    </lineage>
</organism>
<keyword evidence="3" id="KW-0040">ANK repeat</keyword>
<evidence type="ECO:0000256" key="1">
    <source>
        <dbReference type="ARBA" id="ARBA00022737"/>
    </source>
</evidence>
<evidence type="ECO:0000259" key="6">
    <source>
        <dbReference type="PROSITE" id="PS51299"/>
    </source>
</evidence>
<dbReference type="InterPro" id="IPR051642">
    <property type="entry name" value="SWI6-like"/>
</dbReference>
<feature type="region of interest" description="Disordered" evidence="5">
    <location>
        <begin position="23"/>
        <end position="77"/>
    </location>
</feature>
<dbReference type="GO" id="GO:0030435">
    <property type="term" value="P:sporulation resulting in formation of a cellular spore"/>
    <property type="evidence" value="ECO:0007669"/>
    <property type="project" value="UniProtKB-KW"/>
</dbReference>
<evidence type="ECO:0000313" key="8">
    <source>
        <dbReference type="Proteomes" id="UP001345827"/>
    </source>
</evidence>
<keyword evidence="1" id="KW-0677">Repeat</keyword>
<feature type="compositionally biased region" description="Low complexity" evidence="5">
    <location>
        <begin position="465"/>
        <end position="477"/>
    </location>
</feature>
<dbReference type="PANTHER" id="PTHR43828">
    <property type="entry name" value="ASPARAGINASE"/>
    <property type="match status" value="1"/>
</dbReference>
<comment type="caution">
    <text evidence="7">The sequence shown here is derived from an EMBL/GenBank/DDBJ whole genome shotgun (WGS) entry which is preliminary data.</text>
</comment>
<feature type="region of interest" description="Disordered" evidence="5">
    <location>
        <begin position="341"/>
        <end position="406"/>
    </location>
</feature>
<dbReference type="GO" id="GO:0000981">
    <property type="term" value="F:DNA-binding transcription factor activity, RNA polymerase II-specific"/>
    <property type="evidence" value="ECO:0007669"/>
    <property type="project" value="UniProtKB-ARBA"/>
</dbReference>
<accession>A0AAV9QM05</accession>
<keyword evidence="2" id="KW-0749">Sporulation</keyword>
<evidence type="ECO:0000256" key="4">
    <source>
        <dbReference type="ARBA" id="ARBA00023321"/>
    </source>
</evidence>
<feature type="compositionally biased region" description="Basic and acidic residues" evidence="5">
    <location>
        <begin position="44"/>
        <end position="61"/>
    </location>
</feature>
<dbReference type="InterPro" id="IPR036887">
    <property type="entry name" value="HTH_APSES_sf"/>
</dbReference>
<dbReference type="SUPFAM" id="SSF54616">
    <property type="entry name" value="DNA-binding domain of Mlu1-box binding protein MBP1"/>
    <property type="match status" value="1"/>
</dbReference>